<sequence>MDPPDGGENPAQDFELGVSPLEETVVLGGVKNLQVTVVRKNGFQGSVDVALERPPAGVSAPSVTIPESGTTATLRVSVAANLAPRRLSLTVRGSSGTTQQDRSVALNVVSQGSLTVSWVSPTETRSAVNGPVSLEVTVAGGQAEQVELLRGETVLHTWTAAPYQYQWNTAAEEEKEFVLKARVTRGGSTYFSDERTVAVDRSAPRIESRQPASGATQVSARAAIQVAFSEPVRVSSVTTTNVGLSGSGGSAIPATVEVSSAGRTVTIAPINVLPTSTTVTVNLGTNSHPIVDIAGNAIELPFNFSFTTEGPTPDTTPPTILSTTPGNAVIGVARDTLIEIVFSEPMNKASVEGAFAILSPAGLNTGTLRWNTSSTVMTYSFPTELSYGADLRWQISTNARDAEGNALAATAAQTFRAIRQGIATFAFDSGTSGTVDSPGFFRQTSFYNMATVGDNAGNFIERLFLGFQMSTLPEDLTTIRQARLKWWTGGQIGDPFGKLGQLILEPVDIGNELPIKFDTNPELEVAYYSPPLSSGINIPPSSIGRPGITDITPMVITDWANRASRNKRTQYRLRFEIGTVGDGELHRLHSTYESDPKLAELEITYEYP</sequence>
<dbReference type="AlphaFoldDB" id="L7UFH5"/>
<dbReference type="EMBL" id="CP004025">
    <property type="protein sequence ID" value="AGC46620.1"/>
    <property type="molecule type" value="Genomic_DNA"/>
</dbReference>
<protein>
    <recommendedName>
        <fullName evidence="2">SbsA Ig-like domain-containing protein</fullName>
    </recommendedName>
</protein>
<dbReference type="eggNOG" id="COG2372">
    <property type="taxonomic scope" value="Bacteria"/>
</dbReference>
<dbReference type="InterPro" id="IPR013783">
    <property type="entry name" value="Ig-like_fold"/>
</dbReference>
<dbReference type="STRING" id="1278073.MYSTI_05341"/>
<dbReference type="KEGG" id="msd:MYSTI_05341"/>
<dbReference type="PATRIC" id="fig|1278073.3.peg.5412"/>
<accession>L7UFH5</accession>
<gene>
    <name evidence="3" type="ordered locus">MYSTI_05341</name>
</gene>
<evidence type="ECO:0000313" key="4">
    <source>
        <dbReference type="Proteomes" id="UP000011131"/>
    </source>
</evidence>
<dbReference type="Pfam" id="PF13205">
    <property type="entry name" value="Big_5"/>
    <property type="match status" value="2"/>
</dbReference>
<evidence type="ECO:0000313" key="3">
    <source>
        <dbReference type="EMBL" id="AGC46620.1"/>
    </source>
</evidence>
<dbReference type="Proteomes" id="UP000011131">
    <property type="component" value="Chromosome"/>
</dbReference>
<dbReference type="Pfam" id="PF17957">
    <property type="entry name" value="Big_7"/>
    <property type="match status" value="1"/>
</dbReference>
<dbReference type="Gene3D" id="2.60.40.1220">
    <property type="match status" value="1"/>
</dbReference>
<feature type="domain" description="SbsA Ig-like" evidence="2">
    <location>
        <begin position="200"/>
        <end position="308"/>
    </location>
</feature>
<dbReference type="Gene3D" id="2.60.40.10">
    <property type="entry name" value="Immunoglobulins"/>
    <property type="match status" value="1"/>
</dbReference>
<reference evidence="3 4" key="1">
    <citation type="journal article" date="2013" name="Genome Announc.">
        <title>Complete genome sequence of Myxococcus stipitatus strain DSM 14675, a fruiting myxobacterium.</title>
        <authorList>
            <person name="Huntley S."/>
            <person name="Kneip S."/>
            <person name="Treuner-Lange A."/>
            <person name="Sogaard-Andersen L."/>
        </authorList>
    </citation>
    <scope>NUCLEOTIDE SEQUENCE [LARGE SCALE GENOMIC DNA]</scope>
    <source>
        <strain evidence="4">DSM 14675 / JCM 12634 / Mx s8</strain>
    </source>
</reference>
<dbReference type="InterPro" id="IPR014755">
    <property type="entry name" value="Cu-Rt/internalin_Ig-like"/>
</dbReference>
<feature type="domain" description="SbsA Ig-like" evidence="2">
    <location>
        <begin position="314"/>
        <end position="416"/>
    </location>
</feature>
<keyword evidence="1" id="KW-0732">Signal</keyword>
<keyword evidence="4" id="KW-1185">Reference proteome</keyword>
<name>L7UFH5_MYXSD</name>
<dbReference type="InterPro" id="IPR032812">
    <property type="entry name" value="SbsA_Ig"/>
</dbReference>
<evidence type="ECO:0000256" key="1">
    <source>
        <dbReference type="ARBA" id="ARBA00022729"/>
    </source>
</evidence>
<evidence type="ECO:0000259" key="2">
    <source>
        <dbReference type="Pfam" id="PF13205"/>
    </source>
</evidence>
<proteinExistence type="predicted"/>
<dbReference type="Gene3D" id="2.60.40.3710">
    <property type="match status" value="1"/>
</dbReference>
<organism evidence="3 4">
    <name type="scientific">Myxococcus stipitatus (strain DSM 14675 / JCM 12634 / Mx s8)</name>
    <dbReference type="NCBI Taxonomy" id="1278073"/>
    <lineage>
        <taxon>Bacteria</taxon>
        <taxon>Pseudomonadati</taxon>
        <taxon>Myxococcota</taxon>
        <taxon>Myxococcia</taxon>
        <taxon>Myxococcales</taxon>
        <taxon>Cystobacterineae</taxon>
        <taxon>Myxococcaceae</taxon>
        <taxon>Myxococcus</taxon>
    </lineage>
</organism>
<dbReference type="HOGENOM" id="CLU_448938_0_0_7"/>